<keyword evidence="2" id="KW-0812">Transmembrane</keyword>
<keyword evidence="2" id="KW-1133">Transmembrane helix</keyword>
<gene>
    <name evidence="3" type="ORF">EEJ31_00470</name>
</gene>
<keyword evidence="2" id="KW-0472">Membrane</keyword>
<organism evidence="3 4">
    <name type="scientific">Cryobacterium tepidiphilum</name>
    <dbReference type="NCBI Taxonomy" id="2486026"/>
    <lineage>
        <taxon>Bacteria</taxon>
        <taxon>Bacillati</taxon>
        <taxon>Actinomycetota</taxon>
        <taxon>Actinomycetes</taxon>
        <taxon>Micrococcales</taxon>
        <taxon>Microbacteriaceae</taxon>
        <taxon>Cryobacterium</taxon>
    </lineage>
</organism>
<evidence type="ECO:0000313" key="4">
    <source>
        <dbReference type="Proteomes" id="UP000279859"/>
    </source>
</evidence>
<evidence type="ECO:0000313" key="3">
    <source>
        <dbReference type="EMBL" id="RNE67292.1"/>
    </source>
</evidence>
<proteinExistence type="predicted"/>
<comment type="caution">
    <text evidence="3">The sequence shown here is derived from an EMBL/GenBank/DDBJ whole genome shotgun (WGS) entry which is preliminary data.</text>
</comment>
<evidence type="ECO:0000256" key="2">
    <source>
        <dbReference type="SAM" id="Phobius"/>
    </source>
</evidence>
<evidence type="ECO:0000256" key="1">
    <source>
        <dbReference type="SAM" id="MobiDB-lite"/>
    </source>
</evidence>
<feature type="region of interest" description="Disordered" evidence="1">
    <location>
        <begin position="172"/>
        <end position="197"/>
    </location>
</feature>
<dbReference type="AlphaFoldDB" id="A0A3M8LQX1"/>
<reference evidence="3 4" key="1">
    <citation type="submission" date="2018-11" db="EMBL/GenBank/DDBJ databases">
        <title>Cryobacterium sp. nov., isolated from rhizosphere soil of lettuce.</title>
        <authorList>
            <person name="Wang Y."/>
        </authorList>
    </citation>
    <scope>NUCLEOTIDE SEQUENCE [LARGE SCALE GENOMIC DNA]</scope>
    <source>
        <strain evidence="3 4">NEAU-85</strain>
    </source>
</reference>
<sequence length="197" mass="20662">MDEPERVQTPARLAWAAGILLASVILFSLFFFGQRLGSSPAVPATPTPTPTPAPTAAQAPGVHVWNTLFGGECLQPYNSPWDHDFTVVDCATPHAAQLAYRGTVDPTAAFPGEKALAGQINDLCTAPGIIDLAAARDYPHLVMQGSYPITQTQWEENPYYYCFVSSSSGQPLTADIAGPGPTDEPAPSAAPTPAPAG</sequence>
<evidence type="ECO:0008006" key="5">
    <source>
        <dbReference type="Google" id="ProtNLM"/>
    </source>
</evidence>
<feature type="transmembrane region" description="Helical" evidence="2">
    <location>
        <begin position="12"/>
        <end position="32"/>
    </location>
</feature>
<accession>A0A3M8LQX1</accession>
<dbReference type="EMBL" id="RDSR01000001">
    <property type="protein sequence ID" value="RNE67292.1"/>
    <property type="molecule type" value="Genomic_DNA"/>
</dbReference>
<name>A0A3M8LQX1_9MICO</name>
<feature type="compositionally biased region" description="Pro residues" evidence="1">
    <location>
        <begin position="182"/>
        <end position="197"/>
    </location>
</feature>
<dbReference type="Proteomes" id="UP000279859">
    <property type="component" value="Unassembled WGS sequence"/>
</dbReference>
<keyword evidence="4" id="KW-1185">Reference proteome</keyword>
<protein>
    <recommendedName>
        <fullName evidence="5">Septum formation-related domain-containing protein</fullName>
    </recommendedName>
</protein>